<dbReference type="EMBL" id="CP002160">
    <property type="protein sequence ID" value="ADL51738.1"/>
    <property type="molecule type" value="Genomic_DNA"/>
</dbReference>
<reference evidence="1 2" key="1">
    <citation type="submission" date="2010-08" db="EMBL/GenBank/DDBJ databases">
        <title>Complete sequence of Clostridium cellulovorans 743B.</title>
        <authorList>
            <consortium name="US DOE Joint Genome Institute"/>
            <person name="Lucas S."/>
            <person name="Copeland A."/>
            <person name="Lapidus A."/>
            <person name="Cheng J.-F."/>
            <person name="Bruce D."/>
            <person name="Goodwin L."/>
            <person name="Pitluck S."/>
            <person name="Chertkov O."/>
            <person name="Detter J.C."/>
            <person name="Han C."/>
            <person name="Tapia R."/>
            <person name="Land M."/>
            <person name="Hauser L."/>
            <person name="Chang Y.-J."/>
            <person name="Jeffries C."/>
            <person name="Kyrpides N."/>
            <person name="Ivanova N."/>
            <person name="Mikhailova N."/>
            <person name="Hemme C.L."/>
            <person name="Woyke T."/>
        </authorList>
    </citation>
    <scope>NUCLEOTIDE SEQUENCE [LARGE SCALE GENOMIC DNA]</scope>
    <source>
        <strain evidence="2">ATCC 35296 / DSM 3052 / OCM 3 / 743B</strain>
    </source>
</reference>
<accession>D9SM07</accession>
<dbReference type="HOGENOM" id="CLU_189763_0_0_9"/>
<dbReference type="KEGG" id="ccb:Clocel_1994"/>
<organism evidence="1 2">
    <name type="scientific">Clostridium cellulovorans (strain ATCC 35296 / DSM 3052 / OCM 3 / 743B)</name>
    <dbReference type="NCBI Taxonomy" id="573061"/>
    <lineage>
        <taxon>Bacteria</taxon>
        <taxon>Bacillati</taxon>
        <taxon>Bacillota</taxon>
        <taxon>Clostridia</taxon>
        <taxon>Eubacteriales</taxon>
        <taxon>Clostridiaceae</taxon>
        <taxon>Clostridium</taxon>
    </lineage>
</organism>
<gene>
    <name evidence="1" type="ordered locus">Clocel_1994</name>
</gene>
<evidence type="ECO:0000313" key="2">
    <source>
        <dbReference type="Proteomes" id="UP000002730"/>
    </source>
</evidence>
<proteinExistence type="predicted"/>
<protein>
    <recommendedName>
        <fullName evidence="3">DUF2007 domain-containing protein</fullName>
    </recommendedName>
</protein>
<dbReference type="AlphaFoldDB" id="D9SM07"/>
<dbReference type="eggNOG" id="ENOG50330I1">
    <property type="taxonomic scope" value="Bacteria"/>
</dbReference>
<sequence length="85" mass="10221">MITRWNRKEIYIGYSSEKLKEVIDKLSESEIKYKYKIIEYSSAYLFSSRSVRTGIFGENLDYLNTYYVFVNRKDYDKACEALSRE</sequence>
<keyword evidence="2" id="KW-1185">Reference proteome</keyword>
<dbReference type="OrthoDB" id="1734503at2"/>
<name>D9SM07_CLOC7</name>
<evidence type="ECO:0008006" key="3">
    <source>
        <dbReference type="Google" id="ProtNLM"/>
    </source>
</evidence>
<evidence type="ECO:0000313" key="1">
    <source>
        <dbReference type="EMBL" id="ADL51738.1"/>
    </source>
</evidence>
<dbReference type="Proteomes" id="UP000002730">
    <property type="component" value="Chromosome"/>
</dbReference>
<dbReference type="RefSeq" id="WP_010077042.1">
    <property type="nucleotide sequence ID" value="NC_014393.1"/>
</dbReference>